<dbReference type="AlphaFoldDB" id="A0AB74USD9"/>
<feature type="transmembrane region" description="Helical" evidence="1">
    <location>
        <begin position="161"/>
        <end position="177"/>
    </location>
</feature>
<reference evidence="2" key="1">
    <citation type="submission" date="2024-10" db="EMBL/GenBank/DDBJ databases">
        <authorList>
            <person name="Lesea H.P."/>
            <person name="Kuehl J.V."/>
            <person name="Chandonia J.-M."/>
        </authorList>
    </citation>
    <scope>NUCLEOTIDE SEQUENCE</scope>
    <source>
        <strain evidence="2">FW102-FHT14D07</strain>
    </source>
</reference>
<dbReference type="EMBL" id="CP170721">
    <property type="protein sequence ID" value="XIA19445.1"/>
    <property type="molecule type" value="Genomic_DNA"/>
</dbReference>
<dbReference type="GO" id="GO:0008654">
    <property type="term" value="P:phospholipid biosynthetic process"/>
    <property type="evidence" value="ECO:0007669"/>
    <property type="project" value="InterPro"/>
</dbReference>
<evidence type="ECO:0000256" key="1">
    <source>
        <dbReference type="SAM" id="Phobius"/>
    </source>
</evidence>
<name>A0AB74USD9_9GAMM</name>
<gene>
    <name evidence="2" type="ORF">ACFYG5_04680</name>
</gene>
<keyword evidence="1" id="KW-1133">Transmembrane helix</keyword>
<dbReference type="RefSeq" id="WP_395119266.1">
    <property type="nucleotide sequence ID" value="NZ_CP170721.1"/>
</dbReference>
<sequence length="214" mass="22389">MDEHEAGMKETDRRPIAARSSAWAKAVTRTLVRTSITPNQISCVSVVFALSGAAALLVLADPFGKLLCAAAIVLRLLCNMFDGMVAVEGGKGSPAGALFNEIPDRLADSLFLVALGYAAGLPWLGWLGALLAALTAYVRVLGGSLGLAQDFRGPMAKPHRMWLLVATLLLAALLPAWSRELLLGGALVIAAGAALTCITRSRAIALRLRTEDGA</sequence>
<keyword evidence="1" id="KW-0812">Transmembrane</keyword>
<dbReference type="GO" id="GO:0016020">
    <property type="term" value="C:membrane"/>
    <property type="evidence" value="ECO:0007669"/>
    <property type="project" value="InterPro"/>
</dbReference>
<protein>
    <submittedName>
        <fullName evidence="2">CDP-alcohol phosphatidyltransferase family protein</fullName>
        <ecNumber evidence="2">2.7.8.-</ecNumber>
    </submittedName>
</protein>
<feature type="transmembrane region" description="Helical" evidence="1">
    <location>
        <begin position="39"/>
        <end position="59"/>
    </location>
</feature>
<evidence type="ECO:0000313" key="2">
    <source>
        <dbReference type="EMBL" id="XIA19445.1"/>
    </source>
</evidence>
<feature type="transmembrane region" description="Helical" evidence="1">
    <location>
        <begin position="183"/>
        <end position="199"/>
    </location>
</feature>
<organism evidence="2">
    <name type="scientific">Rhodanobacter sp. FW102-FHT14D07</name>
    <dbReference type="NCBI Taxonomy" id="3351462"/>
    <lineage>
        <taxon>Bacteria</taxon>
        <taxon>Pseudomonadati</taxon>
        <taxon>Pseudomonadota</taxon>
        <taxon>Gammaproteobacteria</taxon>
        <taxon>Lysobacterales</taxon>
        <taxon>Rhodanobacteraceae</taxon>
        <taxon>Rhodanobacter</taxon>
    </lineage>
</organism>
<feature type="transmembrane region" description="Helical" evidence="1">
    <location>
        <begin position="107"/>
        <end position="140"/>
    </location>
</feature>
<keyword evidence="1" id="KW-0472">Membrane</keyword>
<accession>A0AB74USD9</accession>
<keyword evidence="2" id="KW-0808">Transferase</keyword>
<dbReference type="InterPro" id="IPR043130">
    <property type="entry name" value="CDP-OH_PTrfase_TM_dom"/>
</dbReference>
<dbReference type="Gene3D" id="1.20.120.1760">
    <property type="match status" value="1"/>
</dbReference>
<dbReference type="GO" id="GO:0016780">
    <property type="term" value="F:phosphotransferase activity, for other substituted phosphate groups"/>
    <property type="evidence" value="ECO:0007669"/>
    <property type="project" value="InterPro"/>
</dbReference>
<dbReference type="EC" id="2.7.8.-" evidence="2"/>
<proteinExistence type="predicted"/>